<dbReference type="SUPFAM" id="SSF52129">
    <property type="entry name" value="Caspase-like"/>
    <property type="match status" value="1"/>
</dbReference>
<evidence type="ECO:0000256" key="1">
    <source>
        <dbReference type="ARBA" id="ARBA00009005"/>
    </source>
</evidence>
<dbReference type="Proteomes" id="UP000663760">
    <property type="component" value="Chromosome 8"/>
</dbReference>
<dbReference type="InterPro" id="IPR029030">
    <property type="entry name" value="Caspase-like_dom_sf"/>
</dbReference>
<proteinExistence type="inferred from homology"/>
<evidence type="ECO:0000259" key="2">
    <source>
        <dbReference type="Pfam" id="PF00656"/>
    </source>
</evidence>
<evidence type="ECO:0000313" key="4">
    <source>
        <dbReference type="Proteomes" id="UP000663760"/>
    </source>
</evidence>
<feature type="domain" description="Peptidase C14 caspase" evidence="2">
    <location>
        <begin position="73"/>
        <end position="339"/>
    </location>
</feature>
<sequence length="350" mass="38262">MGGRSERRCSRCRSLPGTAGVRCALCWAAARQPVCARWAKKWMKALPPPAHPRCATSAAAAAPPGYPAAHGGKRALLVGVAYRSTRYELRGTITDVNSMKFLLQTKFGFPAQSILVLSEDEGDRSRIPTRENMVAAMRWLVHGCRPGDSLVFHFSGHGSQKFDTSMDEVDGYDETLCPLDYEISGMISDDEVNEMIVRPLPRGVKLHAVVDACHSGSSLDLPYVCKANRNGDYHWEVRTHVKKATSGGLAICFSGCDDHQTSSDTSVFTQDIVTGAMTYCFIQAVENGPGVTYGHILLGMRAAIRESNRDFCIGGSIAALLRRVFHTGLTQVPQLSSSEQFNIFQTPFIL</sequence>
<organism evidence="3 4">
    <name type="scientific">Spirodela intermedia</name>
    <name type="common">Intermediate duckweed</name>
    <dbReference type="NCBI Taxonomy" id="51605"/>
    <lineage>
        <taxon>Eukaryota</taxon>
        <taxon>Viridiplantae</taxon>
        <taxon>Streptophyta</taxon>
        <taxon>Embryophyta</taxon>
        <taxon>Tracheophyta</taxon>
        <taxon>Spermatophyta</taxon>
        <taxon>Magnoliopsida</taxon>
        <taxon>Liliopsida</taxon>
        <taxon>Araceae</taxon>
        <taxon>Lemnoideae</taxon>
        <taxon>Spirodela</taxon>
    </lineage>
</organism>
<dbReference type="Gene3D" id="3.40.50.12660">
    <property type="match status" value="1"/>
</dbReference>
<dbReference type="EMBL" id="LR746271">
    <property type="protein sequence ID" value="CAA7400977.1"/>
    <property type="molecule type" value="Genomic_DNA"/>
</dbReference>
<keyword evidence="4" id="KW-1185">Reference proteome</keyword>
<dbReference type="OrthoDB" id="3223806at2759"/>
<dbReference type="Pfam" id="PF00656">
    <property type="entry name" value="Peptidase_C14"/>
    <property type="match status" value="1"/>
</dbReference>
<dbReference type="AlphaFoldDB" id="A0A7I8KT74"/>
<dbReference type="InterPro" id="IPR050452">
    <property type="entry name" value="Metacaspase"/>
</dbReference>
<protein>
    <recommendedName>
        <fullName evidence="2">Peptidase C14 caspase domain-containing protein</fullName>
    </recommendedName>
</protein>
<gene>
    <name evidence="3" type="ORF">SI8410_08011655</name>
</gene>
<accession>A0A7I8KT74</accession>
<dbReference type="GO" id="GO:0004197">
    <property type="term" value="F:cysteine-type endopeptidase activity"/>
    <property type="evidence" value="ECO:0007669"/>
    <property type="project" value="InterPro"/>
</dbReference>
<evidence type="ECO:0000313" key="3">
    <source>
        <dbReference type="EMBL" id="CAA7400977.1"/>
    </source>
</evidence>
<comment type="similarity">
    <text evidence="1">Belongs to the peptidase C14B family.</text>
</comment>
<dbReference type="PANTHER" id="PTHR48104">
    <property type="entry name" value="METACASPASE-4"/>
    <property type="match status" value="1"/>
</dbReference>
<name>A0A7I8KT74_SPIIN</name>
<dbReference type="PANTHER" id="PTHR48104:SF42">
    <property type="entry name" value="OS03G0389000 PROTEIN"/>
    <property type="match status" value="1"/>
</dbReference>
<dbReference type="GO" id="GO:0005737">
    <property type="term" value="C:cytoplasm"/>
    <property type="evidence" value="ECO:0007669"/>
    <property type="project" value="TreeGrafter"/>
</dbReference>
<dbReference type="InterPro" id="IPR011600">
    <property type="entry name" value="Pept_C14_caspase"/>
</dbReference>
<dbReference type="GO" id="GO:0006508">
    <property type="term" value="P:proteolysis"/>
    <property type="evidence" value="ECO:0007669"/>
    <property type="project" value="InterPro"/>
</dbReference>
<reference evidence="3" key="1">
    <citation type="submission" date="2020-02" db="EMBL/GenBank/DDBJ databases">
        <authorList>
            <person name="Scholz U."/>
            <person name="Mascher M."/>
            <person name="Fiebig A."/>
        </authorList>
    </citation>
    <scope>NUCLEOTIDE SEQUENCE</scope>
</reference>